<sequence length="115" mass="13229">MKYLVDLILSACIFITLCNASCMYTEPPELKEGLTLKGCERNGKLHNFGTEWKDEDCYECQCLQNGSLKCCINIEKPSNYDPERCFFEFDKKACKYKLIPNEDPEKQCLSYSVVG</sequence>
<name>A0AAV6ZRT1_ENGPU</name>
<dbReference type="InterPro" id="IPR008735">
    <property type="entry name" value="PSP94"/>
</dbReference>
<evidence type="ECO:0000313" key="6">
    <source>
        <dbReference type="EMBL" id="KAG8551986.1"/>
    </source>
</evidence>
<dbReference type="AlphaFoldDB" id="A0AAV6ZRT1"/>
<dbReference type="GO" id="GO:0005576">
    <property type="term" value="C:extracellular region"/>
    <property type="evidence" value="ECO:0007669"/>
    <property type="project" value="UniProtKB-SubCell"/>
</dbReference>
<keyword evidence="5" id="KW-0732">Signal</keyword>
<evidence type="ECO:0000256" key="4">
    <source>
        <dbReference type="ARBA" id="ARBA00023157"/>
    </source>
</evidence>
<comment type="caution">
    <text evidence="6">The sequence shown here is derived from an EMBL/GenBank/DDBJ whole genome shotgun (WGS) entry which is preliminary data.</text>
</comment>
<organism evidence="6 7">
    <name type="scientific">Engystomops pustulosus</name>
    <name type="common">Tungara frog</name>
    <name type="synonym">Physalaemus pustulosus</name>
    <dbReference type="NCBI Taxonomy" id="76066"/>
    <lineage>
        <taxon>Eukaryota</taxon>
        <taxon>Metazoa</taxon>
        <taxon>Chordata</taxon>
        <taxon>Craniata</taxon>
        <taxon>Vertebrata</taxon>
        <taxon>Euteleostomi</taxon>
        <taxon>Amphibia</taxon>
        <taxon>Batrachia</taxon>
        <taxon>Anura</taxon>
        <taxon>Neobatrachia</taxon>
        <taxon>Hyloidea</taxon>
        <taxon>Leptodactylidae</taxon>
        <taxon>Leiuperinae</taxon>
        <taxon>Engystomops</taxon>
    </lineage>
</organism>
<dbReference type="PANTHER" id="PTHR10500:SF7">
    <property type="entry name" value="BETA-MICROSEMINOPROTEIN"/>
    <property type="match status" value="1"/>
</dbReference>
<feature type="chain" id="PRO_5043574511" description="Beta-microseminoprotein" evidence="5">
    <location>
        <begin position="21"/>
        <end position="115"/>
    </location>
</feature>
<keyword evidence="7" id="KW-1185">Reference proteome</keyword>
<evidence type="ECO:0000313" key="7">
    <source>
        <dbReference type="Proteomes" id="UP000824782"/>
    </source>
</evidence>
<evidence type="ECO:0008006" key="8">
    <source>
        <dbReference type="Google" id="ProtNLM"/>
    </source>
</evidence>
<protein>
    <recommendedName>
        <fullName evidence="8">Beta-microseminoprotein</fullName>
    </recommendedName>
</protein>
<dbReference type="Gene3D" id="2.20.25.590">
    <property type="match status" value="1"/>
</dbReference>
<proteinExistence type="inferred from homology"/>
<comment type="subcellular location">
    <subcellularLocation>
        <location evidence="1">Secreted</location>
    </subcellularLocation>
</comment>
<keyword evidence="3" id="KW-0964">Secreted</keyword>
<dbReference type="EMBL" id="WNYA01000011">
    <property type="protein sequence ID" value="KAG8551986.1"/>
    <property type="molecule type" value="Genomic_DNA"/>
</dbReference>
<evidence type="ECO:0000256" key="3">
    <source>
        <dbReference type="ARBA" id="ARBA00022525"/>
    </source>
</evidence>
<feature type="signal peptide" evidence="5">
    <location>
        <begin position="1"/>
        <end position="20"/>
    </location>
</feature>
<reference evidence="6" key="1">
    <citation type="thesis" date="2020" institute="ProQuest LLC" country="789 East Eisenhower Parkway, Ann Arbor, MI, USA">
        <title>Comparative Genomics and Chromosome Evolution.</title>
        <authorList>
            <person name="Mudd A.B."/>
        </authorList>
    </citation>
    <scope>NUCLEOTIDE SEQUENCE</scope>
    <source>
        <strain evidence="6">237g6f4</strain>
        <tissue evidence="6">Blood</tissue>
    </source>
</reference>
<evidence type="ECO:0000256" key="1">
    <source>
        <dbReference type="ARBA" id="ARBA00004613"/>
    </source>
</evidence>
<evidence type="ECO:0000256" key="5">
    <source>
        <dbReference type="SAM" id="SignalP"/>
    </source>
</evidence>
<comment type="similarity">
    <text evidence="2">Belongs to the beta-microseminoprotein family.</text>
</comment>
<dbReference type="PANTHER" id="PTHR10500">
    <property type="entry name" value="BETA-MICROSEMINOPROTEIN"/>
    <property type="match status" value="1"/>
</dbReference>
<evidence type="ECO:0000256" key="2">
    <source>
        <dbReference type="ARBA" id="ARBA00010352"/>
    </source>
</evidence>
<dbReference type="Gene3D" id="2.10.70.10">
    <property type="entry name" value="Complement Module, domain 1"/>
    <property type="match status" value="1"/>
</dbReference>
<dbReference type="Pfam" id="PF05825">
    <property type="entry name" value="PSP94"/>
    <property type="match status" value="1"/>
</dbReference>
<gene>
    <name evidence="6" type="ORF">GDO81_004365</name>
</gene>
<accession>A0AAV6ZRT1</accession>
<dbReference type="Proteomes" id="UP000824782">
    <property type="component" value="Unassembled WGS sequence"/>
</dbReference>
<keyword evidence="4" id="KW-1015">Disulfide bond</keyword>